<name>A0A6J4R1T7_9ACTN</name>
<dbReference type="InterPro" id="IPR007409">
    <property type="entry name" value="Restrct_endonuc_type1_HsdR_N"/>
</dbReference>
<evidence type="ECO:0000313" key="4">
    <source>
        <dbReference type="EMBL" id="CAA9461788.1"/>
    </source>
</evidence>
<dbReference type="PANTHER" id="PTHR42927">
    <property type="entry name" value="HELICASE SUPERFAMILY 1 AND 2 DOMAIN-CONTAINING PROTEIN"/>
    <property type="match status" value="1"/>
</dbReference>
<evidence type="ECO:0000259" key="3">
    <source>
        <dbReference type="Pfam" id="PF18766"/>
    </source>
</evidence>
<dbReference type="AlphaFoldDB" id="A0A6J4R1T7"/>
<dbReference type="Pfam" id="PF18766">
    <property type="entry name" value="SWI2_SNF2"/>
    <property type="match status" value="1"/>
</dbReference>
<evidence type="ECO:0000259" key="2">
    <source>
        <dbReference type="Pfam" id="PF04313"/>
    </source>
</evidence>
<dbReference type="Gene3D" id="3.40.50.300">
    <property type="entry name" value="P-loop containing nucleotide triphosphate hydrolases"/>
    <property type="match status" value="1"/>
</dbReference>
<dbReference type="EC" id="3.1.21.3" evidence="4"/>
<dbReference type="GO" id="GO:0005524">
    <property type="term" value="F:ATP binding"/>
    <property type="evidence" value="ECO:0007669"/>
    <property type="project" value="UniProtKB-KW"/>
</dbReference>
<dbReference type="InterPro" id="IPR027417">
    <property type="entry name" value="P-loop_NTPase"/>
</dbReference>
<dbReference type="PANTHER" id="PTHR42927:SF1">
    <property type="entry name" value="HELICASE SUPERFAMILY 1 AND 2 DOMAIN-CONTAINING PROTEIN"/>
    <property type="match status" value="1"/>
</dbReference>
<reference evidence="4" key="1">
    <citation type="submission" date="2020-02" db="EMBL/GenBank/DDBJ databases">
        <authorList>
            <person name="Meier V. D."/>
        </authorList>
    </citation>
    <scope>NUCLEOTIDE SEQUENCE</scope>
    <source>
        <strain evidence="4">AVDCRST_MAG28</strain>
    </source>
</reference>
<dbReference type="InterPro" id="IPR040980">
    <property type="entry name" value="SWI2_SNF2"/>
</dbReference>
<accession>A0A6J4R1T7</accession>
<gene>
    <name evidence="4" type="ORF">AVDCRST_MAG28-3396</name>
</gene>
<dbReference type="GO" id="GO:0009035">
    <property type="term" value="F:type I site-specific deoxyribonuclease activity"/>
    <property type="evidence" value="ECO:0007669"/>
    <property type="project" value="UniProtKB-EC"/>
</dbReference>
<feature type="domain" description="Restriction endonuclease type I HsdR N-terminal" evidence="2">
    <location>
        <begin position="121"/>
        <end position="207"/>
    </location>
</feature>
<dbReference type="SUPFAM" id="SSF52540">
    <property type="entry name" value="P-loop containing nucleoside triphosphate hydrolases"/>
    <property type="match status" value="1"/>
</dbReference>
<dbReference type="Pfam" id="PF04313">
    <property type="entry name" value="HSDR_N"/>
    <property type="match status" value="1"/>
</dbReference>
<organism evidence="4">
    <name type="scientific">uncultured Rubrobacteraceae bacterium</name>
    <dbReference type="NCBI Taxonomy" id="349277"/>
    <lineage>
        <taxon>Bacteria</taxon>
        <taxon>Bacillati</taxon>
        <taxon>Actinomycetota</taxon>
        <taxon>Rubrobacteria</taxon>
        <taxon>Rubrobacterales</taxon>
        <taxon>Rubrobacteraceae</taxon>
        <taxon>environmental samples</taxon>
    </lineage>
</organism>
<keyword evidence="4" id="KW-0378">Hydrolase</keyword>
<dbReference type="GO" id="GO:0009307">
    <property type="term" value="P:DNA restriction-modification system"/>
    <property type="evidence" value="ECO:0007669"/>
    <property type="project" value="UniProtKB-KW"/>
</dbReference>
<feature type="region of interest" description="Disordered" evidence="1">
    <location>
        <begin position="418"/>
        <end position="454"/>
    </location>
</feature>
<dbReference type="GO" id="GO:0003677">
    <property type="term" value="F:DNA binding"/>
    <property type="evidence" value="ECO:0007669"/>
    <property type="project" value="UniProtKB-KW"/>
</dbReference>
<dbReference type="EMBL" id="CADCVE010000089">
    <property type="protein sequence ID" value="CAA9461788.1"/>
    <property type="molecule type" value="Genomic_DNA"/>
</dbReference>
<dbReference type="Gene3D" id="3.90.1570.50">
    <property type="match status" value="1"/>
</dbReference>
<proteinExistence type="predicted"/>
<sequence length="467" mass="51269">MKPDERAFEEHIANALVERGGYRTVKVGNASGDFDAGLGLDTAELFAFIGETQPEAWDRLVKLHGGDAKARDRFADRLAKELDARGAVDVLRHGVVDLGVTIRLAFFRPAHGLTPRLVARYEANRLTVTQQLPYEPGTNRTLDLALFVNGLPVATAELKNALTGQNVEDAKEQYRKRRDPRNVTLARRAVVHFAVDTEQVAMTTRLDGGGTRFLPFNRGSGGGKGNPPNPNGHRTAYLWERAWEKDAWLDLLGRFVHVERPAKGSKSLGTVIFPRYHQWDAVLGLTAHARRHGPGESYLVQHSAGSGKSNTIAWLAHRLSSLHDAHDTKVFDKVVVITDRVVLDKQLQETIYQFEHAHGVVEKIDGSSSQLAGALAGQAARVIITTLQKFPFVLDKVESLPARRYAVLVDEAHSSQTGETAKEMKKVLGSGRIPSQDLAAEEPDGYGTELTNPAEDALVREAAVRGQ</sequence>
<feature type="domain" description="SWI2/SNF2 ATPase" evidence="3">
    <location>
        <begin position="277"/>
        <end position="428"/>
    </location>
</feature>
<protein>
    <submittedName>
        <fullName evidence="4">Type I restriction-modification system, restriction subunit R</fullName>
        <ecNumber evidence="4">3.1.21.3</ecNumber>
    </submittedName>
</protein>
<evidence type="ECO:0000256" key="1">
    <source>
        <dbReference type="SAM" id="MobiDB-lite"/>
    </source>
</evidence>